<evidence type="ECO:0000313" key="1">
    <source>
        <dbReference type="EMBL" id="SDF01876.1"/>
    </source>
</evidence>
<reference evidence="1 2" key="1">
    <citation type="submission" date="2016-10" db="EMBL/GenBank/DDBJ databases">
        <authorList>
            <person name="de Groot N.N."/>
        </authorList>
    </citation>
    <scope>NUCLEOTIDE SEQUENCE [LARGE SCALE GENOMIC DNA]</scope>
    <source>
        <strain evidence="1 2">JCM 10630</strain>
    </source>
</reference>
<dbReference type="EMBL" id="FNAE01000005">
    <property type="protein sequence ID" value="SDF01876.1"/>
    <property type="molecule type" value="Genomic_DNA"/>
</dbReference>
<accession>A0A1G7HNH0</accession>
<name>A0A1G7HNH0_9GAMM</name>
<proteinExistence type="predicted"/>
<gene>
    <name evidence="1" type="ORF">SAMN05216575_105139</name>
</gene>
<evidence type="ECO:0000313" key="2">
    <source>
        <dbReference type="Proteomes" id="UP000182413"/>
    </source>
</evidence>
<dbReference type="Proteomes" id="UP000182413">
    <property type="component" value="Unassembled WGS sequence"/>
</dbReference>
<protein>
    <submittedName>
        <fullName evidence="1">Uncharacterized protein</fullName>
    </submittedName>
</protein>
<organism evidence="1 2">
    <name type="scientific">Ectopseudomonas alcaliphila</name>
    <dbReference type="NCBI Taxonomy" id="101564"/>
    <lineage>
        <taxon>Bacteria</taxon>
        <taxon>Pseudomonadati</taxon>
        <taxon>Pseudomonadota</taxon>
        <taxon>Gammaproteobacteria</taxon>
        <taxon>Pseudomonadales</taxon>
        <taxon>Pseudomonadaceae</taxon>
        <taxon>Ectopseudomonas</taxon>
    </lineage>
</organism>
<sequence length="71" mass="8442">MNAKIFATNFSLQRKHSIRSAKVNYVKFWIYHIDQDVMQGGSFQLWKKLTRFFCISFVIFVHSHVLNLTFG</sequence>
<dbReference type="AlphaFoldDB" id="A0A1G7HNH0"/>